<feature type="domain" description="XRCC4 coiled-coil" evidence="7">
    <location>
        <begin position="161"/>
        <end position="209"/>
    </location>
</feature>
<dbReference type="EMBL" id="JBDFQZ010000014">
    <property type="protein sequence ID" value="KAK9665728.1"/>
    <property type="molecule type" value="Genomic_DNA"/>
</dbReference>
<name>A0AAW1GS20_SAPOF</name>
<dbReference type="InterPro" id="IPR053962">
    <property type="entry name" value="XRCC4_CC"/>
</dbReference>
<keyword evidence="2" id="KW-0227">DNA damage</keyword>
<dbReference type="SUPFAM" id="SSF58022">
    <property type="entry name" value="XRCC4, C-terminal oligomerization domain"/>
    <property type="match status" value="1"/>
</dbReference>
<dbReference type="PANTHER" id="PTHR28559">
    <property type="entry name" value="DNA REPAIR PROTEIN XRCC4"/>
    <property type="match status" value="1"/>
</dbReference>
<proteinExistence type="predicted"/>
<dbReference type="InterPro" id="IPR053961">
    <property type="entry name" value="XRCC4_N"/>
</dbReference>
<protein>
    <recommendedName>
        <fullName evidence="10">DNA repair protein XRCC4</fullName>
    </recommendedName>
</protein>
<dbReference type="AlphaFoldDB" id="A0AAW1GS20"/>
<dbReference type="GO" id="GO:0005958">
    <property type="term" value="C:DNA-dependent protein kinase-DNA ligase 4 complex"/>
    <property type="evidence" value="ECO:0007669"/>
    <property type="project" value="TreeGrafter"/>
</dbReference>
<gene>
    <name evidence="8" type="ORF">RND81_14G131800</name>
</gene>
<reference evidence="8" key="1">
    <citation type="submission" date="2024-03" db="EMBL/GenBank/DDBJ databases">
        <title>WGS assembly of Saponaria officinalis var. Norfolk2.</title>
        <authorList>
            <person name="Jenkins J."/>
            <person name="Shu S."/>
            <person name="Grimwood J."/>
            <person name="Barry K."/>
            <person name="Goodstein D."/>
            <person name="Schmutz J."/>
            <person name="Leebens-Mack J."/>
            <person name="Osbourn A."/>
        </authorList>
    </citation>
    <scope>NUCLEOTIDE SEQUENCE [LARGE SCALE GENOMIC DNA]</scope>
    <source>
        <strain evidence="8">JIC</strain>
    </source>
</reference>
<evidence type="ECO:0000256" key="4">
    <source>
        <dbReference type="ARBA" id="ARBA00023242"/>
    </source>
</evidence>
<accession>A0AAW1GS20</accession>
<evidence type="ECO:0000256" key="2">
    <source>
        <dbReference type="ARBA" id="ARBA00022763"/>
    </source>
</evidence>
<keyword evidence="4" id="KW-0539">Nucleus</keyword>
<feature type="domain" description="XRCC4 N-terminal" evidence="6">
    <location>
        <begin position="36"/>
        <end position="130"/>
    </location>
</feature>
<dbReference type="InterPro" id="IPR014751">
    <property type="entry name" value="XRCC4-like_C"/>
</dbReference>
<evidence type="ECO:0000313" key="8">
    <source>
        <dbReference type="EMBL" id="KAK9665728.1"/>
    </source>
</evidence>
<dbReference type="PANTHER" id="PTHR28559:SF1">
    <property type="entry name" value="DNA REPAIR PROTEIN XRCC4"/>
    <property type="match status" value="1"/>
</dbReference>
<dbReference type="Gene3D" id="2.170.210.10">
    <property type="entry name" value="DNA double-strand break repair and VJ recombination XRCC4, N-terminal"/>
    <property type="match status" value="1"/>
</dbReference>
<comment type="caution">
    <text evidence="8">The sequence shown here is derived from an EMBL/GenBank/DDBJ whole genome shotgun (WGS) entry which is preliminary data.</text>
</comment>
<sequence length="250" mass="28671">MQTLSSSPIKEEKYSRKSCLKLELSEENAENSSNNSIFVMATWFSTHFSLSITDGLNSWICIASEEDVRERASQWDQSASEYVEFAEKYLGFQQFGSVYRFSDAGNGYRRLSFTFEKEGVKLEWRWRCKPSPDSKKTTAAVLDFLMESNINLSVEVVKKDEAFEKLKAEAEKCLALSEKLSIEKEEFESEVYAKFVNVLNAKKGKLRELRDRLSKEKVAGKQLQEEDVSSENTVSYHTGSDKMEDSEDDL</sequence>
<dbReference type="Pfam" id="PF21924">
    <property type="entry name" value="XRCC4_CC"/>
    <property type="match status" value="1"/>
</dbReference>
<dbReference type="Proteomes" id="UP001443914">
    <property type="component" value="Unassembled WGS sequence"/>
</dbReference>
<evidence type="ECO:0000256" key="5">
    <source>
        <dbReference type="SAM" id="MobiDB-lite"/>
    </source>
</evidence>
<evidence type="ECO:0000259" key="6">
    <source>
        <dbReference type="Pfam" id="PF06632"/>
    </source>
</evidence>
<evidence type="ECO:0008006" key="10">
    <source>
        <dbReference type="Google" id="ProtNLM"/>
    </source>
</evidence>
<keyword evidence="3" id="KW-0234">DNA repair</keyword>
<dbReference type="Gene3D" id="1.20.5.370">
    <property type="match status" value="1"/>
</dbReference>
<dbReference type="GO" id="GO:0003677">
    <property type="term" value="F:DNA binding"/>
    <property type="evidence" value="ECO:0007669"/>
    <property type="project" value="InterPro"/>
</dbReference>
<dbReference type="InterPro" id="IPR010585">
    <property type="entry name" value="DNA_repair_prot_XRCC4"/>
</dbReference>
<organism evidence="8 9">
    <name type="scientific">Saponaria officinalis</name>
    <name type="common">Common soapwort</name>
    <name type="synonym">Lychnis saponaria</name>
    <dbReference type="NCBI Taxonomy" id="3572"/>
    <lineage>
        <taxon>Eukaryota</taxon>
        <taxon>Viridiplantae</taxon>
        <taxon>Streptophyta</taxon>
        <taxon>Embryophyta</taxon>
        <taxon>Tracheophyta</taxon>
        <taxon>Spermatophyta</taxon>
        <taxon>Magnoliopsida</taxon>
        <taxon>eudicotyledons</taxon>
        <taxon>Gunneridae</taxon>
        <taxon>Pentapetalae</taxon>
        <taxon>Caryophyllales</taxon>
        <taxon>Caryophyllaceae</taxon>
        <taxon>Caryophylleae</taxon>
        <taxon>Saponaria</taxon>
    </lineage>
</organism>
<feature type="region of interest" description="Disordered" evidence="5">
    <location>
        <begin position="218"/>
        <end position="250"/>
    </location>
</feature>
<comment type="subcellular location">
    <subcellularLocation>
        <location evidence="1">Nucleus</location>
    </subcellularLocation>
</comment>
<evidence type="ECO:0000256" key="1">
    <source>
        <dbReference type="ARBA" id="ARBA00004123"/>
    </source>
</evidence>
<dbReference type="GO" id="GO:0032807">
    <property type="term" value="C:DNA ligase IV complex"/>
    <property type="evidence" value="ECO:0007669"/>
    <property type="project" value="TreeGrafter"/>
</dbReference>
<dbReference type="InterPro" id="IPR038051">
    <property type="entry name" value="XRCC4-like_N_sf"/>
</dbReference>
<evidence type="ECO:0000313" key="9">
    <source>
        <dbReference type="Proteomes" id="UP001443914"/>
    </source>
</evidence>
<evidence type="ECO:0000256" key="3">
    <source>
        <dbReference type="ARBA" id="ARBA00023204"/>
    </source>
</evidence>
<dbReference type="GO" id="GO:0006303">
    <property type="term" value="P:double-strand break repair via nonhomologous end joining"/>
    <property type="evidence" value="ECO:0007669"/>
    <property type="project" value="TreeGrafter"/>
</dbReference>
<keyword evidence="9" id="KW-1185">Reference proteome</keyword>
<dbReference type="GO" id="GO:0006310">
    <property type="term" value="P:DNA recombination"/>
    <property type="evidence" value="ECO:0007669"/>
    <property type="project" value="InterPro"/>
</dbReference>
<dbReference type="GO" id="GO:0010165">
    <property type="term" value="P:response to X-ray"/>
    <property type="evidence" value="ECO:0007669"/>
    <property type="project" value="TreeGrafter"/>
</dbReference>
<evidence type="ECO:0000259" key="7">
    <source>
        <dbReference type="Pfam" id="PF21924"/>
    </source>
</evidence>
<dbReference type="Pfam" id="PF06632">
    <property type="entry name" value="XRCC4"/>
    <property type="match status" value="1"/>
</dbReference>